<evidence type="ECO:0000256" key="1">
    <source>
        <dbReference type="SAM" id="Phobius"/>
    </source>
</evidence>
<dbReference type="SUPFAM" id="SSF110296">
    <property type="entry name" value="Oligoxyloglucan reducing end-specific cellobiohydrolase"/>
    <property type="match status" value="1"/>
</dbReference>
<protein>
    <recommendedName>
        <fullName evidence="4">Exo-alpha-sialidase</fullName>
    </recommendedName>
</protein>
<organism evidence="2 3">
    <name type="scientific">Phytomonospora endophytica</name>
    <dbReference type="NCBI Taxonomy" id="714109"/>
    <lineage>
        <taxon>Bacteria</taxon>
        <taxon>Bacillati</taxon>
        <taxon>Actinomycetota</taxon>
        <taxon>Actinomycetes</taxon>
        <taxon>Micromonosporales</taxon>
        <taxon>Micromonosporaceae</taxon>
        <taxon>Phytomonospora</taxon>
    </lineage>
</organism>
<evidence type="ECO:0000313" key="2">
    <source>
        <dbReference type="EMBL" id="MBB6035446.1"/>
    </source>
</evidence>
<gene>
    <name evidence="2" type="ORF">HNR73_003303</name>
</gene>
<evidence type="ECO:0000313" key="3">
    <source>
        <dbReference type="Proteomes" id="UP000548476"/>
    </source>
</evidence>
<keyword evidence="1" id="KW-1133">Transmembrane helix</keyword>
<keyword evidence="3" id="KW-1185">Reference proteome</keyword>
<dbReference type="AlphaFoldDB" id="A0A841FGU1"/>
<keyword evidence="1" id="KW-0812">Transmembrane</keyword>
<dbReference type="Proteomes" id="UP000548476">
    <property type="component" value="Unassembled WGS sequence"/>
</dbReference>
<comment type="caution">
    <text evidence="2">The sequence shown here is derived from an EMBL/GenBank/DDBJ whole genome shotgun (WGS) entry which is preliminary data.</text>
</comment>
<accession>A0A841FGU1</accession>
<proteinExistence type="predicted"/>
<keyword evidence="1" id="KW-0472">Membrane</keyword>
<name>A0A841FGU1_9ACTN</name>
<feature type="transmembrane region" description="Helical" evidence="1">
    <location>
        <begin position="16"/>
        <end position="34"/>
    </location>
</feature>
<sequence>MSDHADLLHERRRTRLRALAVAGLLVFVAVVWKLTSGGADSTGDEAEPPSYTRFGAWRAYDSRLVEHTALFLLPDGCVLGVGGDTGEIVVETLGPREGLECAAPRDDEGAVTGMPDVTDATADLPAATRFADGYALLLTIYHEDAARVAVITGSPGAWLYHPVTADADTRAAAIAWDGTDLIVLGTDGEGPVTWRSPNGATWREQRLPGGEPGSERFTLASDGRGTTLAAATAEDAETGAVWRSDGDAWAEAAAPRGIVEDLAHDGTAFQLAGTSVDTAGRPAILLASSADGREWTTDPGFWRDSAAREVVPLGDGTLMVFTDGMAGDDGEACADVVHRRTGDTWSSEGLECGRDVADAVVLPDGRVVAAGNGRVFVREAP</sequence>
<dbReference type="RefSeq" id="WP_184788297.1">
    <property type="nucleotide sequence ID" value="NZ_BONT01000003.1"/>
</dbReference>
<evidence type="ECO:0008006" key="4">
    <source>
        <dbReference type="Google" id="ProtNLM"/>
    </source>
</evidence>
<reference evidence="2 3" key="1">
    <citation type="submission" date="2020-08" db="EMBL/GenBank/DDBJ databases">
        <title>Genomic Encyclopedia of Type Strains, Phase IV (KMG-IV): sequencing the most valuable type-strain genomes for metagenomic binning, comparative biology and taxonomic classification.</title>
        <authorList>
            <person name="Goeker M."/>
        </authorList>
    </citation>
    <scope>NUCLEOTIDE SEQUENCE [LARGE SCALE GENOMIC DNA]</scope>
    <source>
        <strain evidence="2 3">YIM 65646</strain>
    </source>
</reference>
<dbReference type="EMBL" id="JACHGT010000006">
    <property type="protein sequence ID" value="MBB6035446.1"/>
    <property type="molecule type" value="Genomic_DNA"/>
</dbReference>